<keyword evidence="2" id="KW-1185">Reference proteome</keyword>
<evidence type="ECO:0000313" key="1">
    <source>
        <dbReference type="Ensembl" id="ENSCJAP00000085079.1"/>
    </source>
</evidence>
<dbReference type="PANTHER" id="PTHR12138">
    <property type="entry name" value="PRIMATE-EXPANDED PROTEIN FAMILY"/>
    <property type="match status" value="1"/>
</dbReference>
<evidence type="ECO:0000313" key="2">
    <source>
        <dbReference type="Proteomes" id="UP000008225"/>
    </source>
</evidence>
<organism evidence="1 2">
    <name type="scientific">Callithrix jacchus</name>
    <name type="common">White-tufted-ear marmoset</name>
    <name type="synonym">Simia Jacchus</name>
    <dbReference type="NCBI Taxonomy" id="9483"/>
    <lineage>
        <taxon>Eukaryota</taxon>
        <taxon>Metazoa</taxon>
        <taxon>Chordata</taxon>
        <taxon>Craniata</taxon>
        <taxon>Vertebrata</taxon>
        <taxon>Euteleostomi</taxon>
        <taxon>Mammalia</taxon>
        <taxon>Eutheria</taxon>
        <taxon>Euarchontoglires</taxon>
        <taxon>Primates</taxon>
        <taxon>Haplorrhini</taxon>
        <taxon>Platyrrhini</taxon>
        <taxon>Cebidae</taxon>
        <taxon>Callitrichinae</taxon>
        <taxon>Callithrix</taxon>
        <taxon>Callithrix</taxon>
    </lineage>
</organism>
<proteinExistence type="predicted"/>
<accession>A0A8I3WHE2</accession>
<name>A0A8I3WHE2_CALJA</name>
<dbReference type="AlphaFoldDB" id="A0A8I3WHE2"/>
<dbReference type="Proteomes" id="UP000008225">
    <property type="component" value="Unplaced"/>
</dbReference>
<dbReference type="PRINTS" id="PR02045">
    <property type="entry name" value="F138DOMAIN"/>
</dbReference>
<protein>
    <submittedName>
        <fullName evidence="1">Uncharacterized protein</fullName>
    </submittedName>
</protein>
<dbReference type="Ensembl" id="ENSCJAT00000124380.1">
    <property type="protein sequence ID" value="ENSCJAP00000085079.1"/>
    <property type="gene ID" value="ENSCJAG00000077775.1"/>
</dbReference>
<reference evidence="1" key="3">
    <citation type="submission" date="2025-09" db="UniProtKB">
        <authorList>
            <consortium name="Ensembl"/>
        </authorList>
    </citation>
    <scope>IDENTIFICATION</scope>
</reference>
<dbReference type="PANTHER" id="PTHR12138:SF162">
    <property type="entry name" value="CHROMOSOME UNDETERMINED SCAFFOLD_275, WHOLE GENOME SHOTGUN SEQUENCE"/>
    <property type="match status" value="1"/>
</dbReference>
<sequence length="149" mass="15532">MRRPSGSGAAPRRLWQGAWWGGGGGGRAVADLAVSRCPTESCSVTQAGVQCGKISAHCNLRLPGSSDSSATASQVPGTTDTGFCHVSQASLELLASSDLPALASQSAGIIVVSHRAWSPRGNHIIVETRLQRRRNDVEVSTGFSYQSAK</sequence>
<reference evidence="1" key="2">
    <citation type="submission" date="2025-08" db="UniProtKB">
        <authorList>
            <consortium name="Ensembl"/>
        </authorList>
    </citation>
    <scope>IDENTIFICATION</scope>
</reference>
<dbReference type="GeneTree" id="ENSGT01150000286943"/>
<reference evidence="1" key="1">
    <citation type="submission" date="2009-03" db="EMBL/GenBank/DDBJ databases">
        <authorList>
            <person name="Warren W."/>
            <person name="Ye L."/>
            <person name="Minx P."/>
            <person name="Worley K."/>
            <person name="Gibbs R."/>
            <person name="Wilson R.K."/>
        </authorList>
    </citation>
    <scope>NUCLEOTIDE SEQUENCE [LARGE SCALE GENOMIC DNA]</scope>
</reference>